<dbReference type="PANTHER" id="PTHR30349:SF41">
    <property type="entry name" value="INTEGRASE_RECOMBINASE PROTEIN MJ0367-RELATED"/>
    <property type="match status" value="1"/>
</dbReference>
<organism evidence="6 7">
    <name type="scientific">Flammeovirga agarivorans</name>
    <dbReference type="NCBI Taxonomy" id="2726742"/>
    <lineage>
        <taxon>Bacteria</taxon>
        <taxon>Pseudomonadati</taxon>
        <taxon>Bacteroidota</taxon>
        <taxon>Cytophagia</taxon>
        <taxon>Cytophagales</taxon>
        <taxon>Flammeovirgaceae</taxon>
        <taxon>Flammeovirga</taxon>
    </lineage>
</organism>
<dbReference type="AlphaFoldDB" id="A0A7X8SQ12"/>
<dbReference type="InterPro" id="IPR011010">
    <property type="entry name" value="DNA_brk_join_enz"/>
</dbReference>
<keyword evidence="2" id="KW-0229">DNA integration</keyword>
<reference evidence="6 7" key="1">
    <citation type="submission" date="2020-04" db="EMBL/GenBank/DDBJ databases">
        <title>Flammeovirga sp. SR4, a novel species isolated from seawater.</title>
        <authorList>
            <person name="Wang X."/>
        </authorList>
    </citation>
    <scope>NUCLEOTIDE SEQUENCE [LARGE SCALE GENOMIC DNA]</scope>
    <source>
        <strain evidence="6 7">SR4</strain>
    </source>
</reference>
<dbReference type="InterPro" id="IPR002104">
    <property type="entry name" value="Integrase_catalytic"/>
</dbReference>
<protein>
    <submittedName>
        <fullName evidence="6">Tyrosine-type recombinase/integrase</fullName>
    </submittedName>
</protein>
<comment type="similarity">
    <text evidence="1">Belongs to the 'phage' integrase family.</text>
</comment>
<dbReference type="SUPFAM" id="SSF56349">
    <property type="entry name" value="DNA breaking-rejoining enzymes"/>
    <property type="match status" value="1"/>
</dbReference>
<evidence type="ECO:0000259" key="5">
    <source>
        <dbReference type="PROSITE" id="PS51898"/>
    </source>
</evidence>
<dbReference type="Pfam" id="PF13495">
    <property type="entry name" value="Phage_int_SAM_4"/>
    <property type="match status" value="1"/>
</dbReference>
<keyword evidence="4" id="KW-0233">DNA recombination</keyword>
<dbReference type="GO" id="GO:0015074">
    <property type="term" value="P:DNA integration"/>
    <property type="evidence" value="ECO:0007669"/>
    <property type="project" value="UniProtKB-KW"/>
</dbReference>
<evidence type="ECO:0000256" key="2">
    <source>
        <dbReference type="ARBA" id="ARBA00022908"/>
    </source>
</evidence>
<keyword evidence="3" id="KW-0238">DNA-binding</keyword>
<sequence>MIKTEATIRLNPIKIQNKKVIKLSFPMTDGIKKLIKTLPNVKWDSNLECIYIPNDRSNIDSVFTTFKGIAWVDTKALFQSSNKEVLTIHEENNYQSLYKKIQKQYAKEDAVHLVALVKKLEVFRYSLNTANVYTSMLLRFLEYARKNGCEDIRTITEGQKSKNLLEQFLFHIVSVKNCSDSYQNQALNAVKFYLEKVLERDYCFYNIQRPKPREKLPVVLSTEEVKSIFLNIQNLKHRAILMTIYSAGLRIGEVINLELKDIDSQRMLIRVEGGKGNKDRNTLLSKKNLEILREYFKQYKPKKYLFEGDKGGKYSRTSIQRIYKRAINKSRIMKKVTVHTLRHSFATHLLENGVDLRYIQTLLGHNSPQTTQIYTHVSTKVVSDIKSPLDDF</sequence>
<evidence type="ECO:0000313" key="7">
    <source>
        <dbReference type="Proteomes" id="UP000585050"/>
    </source>
</evidence>
<keyword evidence="7" id="KW-1185">Reference proteome</keyword>
<evidence type="ECO:0000256" key="4">
    <source>
        <dbReference type="ARBA" id="ARBA00023172"/>
    </source>
</evidence>
<dbReference type="Gene3D" id="1.10.150.130">
    <property type="match status" value="1"/>
</dbReference>
<dbReference type="PROSITE" id="PS51898">
    <property type="entry name" value="TYR_RECOMBINASE"/>
    <property type="match status" value="1"/>
</dbReference>
<accession>A0A7X8SQ12</accession>
<dbReference type="EMBL" id="JABAIL010000009">
    <property type="protein sequence ID" value="NLR94102.1"/>
    <property type="molecule type" value="Genomic_DNA"/>
</dbReference>
<dbReference type="PANTHER" id="PTHR30349">
    <property type="entry name" value="PHAGE INTEGRASE-RELATED"/>
    <property type="match status" value="1"/>
</dbReference>
<gene>
    <name evidence="6" type="ORF">HGP29_23065</name>
</gene>
<dbReference type="Pfam" id="PF00589">
    <property type="entry name" value="Phage_integrase"/>
    <property type="match status" value="1"/>
</dbReference>
<dbReference type="InterPro" id="IPR013762">
    <property type="entry name" value="Integrase-like_cat_sf"/>
</dbReference>
<dbReference type="GO" id="GO:0006310">
    <property type="term" value="P:DNA recombination"/>
    <property type="evidence" value="ECO:0007669"/>
    <property type="project" value="UniProtKB-KW"/>
</dbReference>
<comment type="caution">
    <text evidence="6">The sequence shown here is derived from an EMBL/GenBank/DDBJ whole genome shotgun (WGS) entry which is preliminary data.</text>
</comment>
<evidence type="ECO:0000313" key="6">
    <source>
        <dbReference type="EMBL" id="NLR94102.1"/>
    </source>
</evidence>
<evidence type="ECO:0000256" key="1">
    <source>
        <dbReference type="ARBA" id="ARBA00008857"/>
    </source>
</evidence>
<dbReference type="Gene3D" id="1.10.443.10">
    <property type="entry name" value="Intergrase catalytic core"/>
    <property type="match status" value="1"/>
</dbReference>
<feature type="domain" description="Tyr recombinase" evidence="5">
    <location>
        <begin position="215"/>
        <end position="387"/>
    </location>
</feature>
<dbReference type="InterPro" id="IPR010998">
    <property type="entry name" value="Integrase_recombinase_N"/>
</dbReference>
<dbReference type="Proteomes" id="UP000585050">
    <property type="component" value="Unassembled WGS sequence"/>
</dbReference>
<dbReference type="InterPro" id="IPR050090">
    <property type="entry name" value="Tyrosine_recombinase_XerCD"/>
</dbReference>
<proteinExistence type="inferred from homology"/>
<dbReference type="GO" id="GO:0003677">
    <property type="term" value="F:DNA binding"/>
    <property type="evidence" value="ECO:0007669"/>
    <property type="project" value="UniProtKB-KW"/>
</dbReference>
<name>A0A7X8SQ12_9BACT</name>
<evidence type="ECO:0000256" key="3">
    <source>
        <dbReference type="ARBA" id="ARBA00023125"/>
    </source>
</evidence>
<dbReference type="RefSeq" id="WP_168884813.1">
    <property type="nucleotide sequence ID" value="NZ_JABAIL010000009.1"/>
</dbReference>
<dbReference type="InterPro" id="IPR004107">
    <property type="entry name" value="Integrase_SAM-like_N"/>
</dbReference>